<gene>
    <name evidence="2" type="ORF">S7711_04727</name>
</gene>
<protein>
    <recommendedName>
        <fullName evidence="1">Heterokaryon incompatibility domain-containing protein</fullName>
    </recommendedName>
</protein>
<dbReference type="Pfam" id="PF26639">
    <property type="entry name" value="Het-6_barrel"/>
    <property type="match status" value="1"/>
</dbReference>
<name>A0A084AP17_STACB</name>
<feature type="domain" description="Heterokaryon incompatibility" evidence="1">
    <location>
        <begin position="46"/>
        <end position="208"/>
    </location>
</feature>
<dbReference type="Pfam" id="PF06985">
    <property type="entry name" value="HET"/>
    <property type="match status" value="1"/>
</dbReference>
<dbReference type="InterPro" id="IPR052895">
    <property type="entry name" value="HetReg/Transcr_Mod"/>
</dbReference>
<organism evidence="2 3">
    <name type="scientific">Stachybotrys chartarum (strain CBS 109288 / IBT 7711)</name>
    <name type="common">Toxic black mold</name>
    <name type="synonym">Stilbospora chartarum</name>
    <dbReference type="NCBI Taxonomy" id="1280523"/>
    <lineage>
        <taxon>Eukaryota</taxon>
        <taxon>Fungi</taxon>
        <taxon>Dikarya</taxon>
        <taxon>Ascomycota</taxon>
        <taxon>Pezizomycotina</taxon>
        <taxon>Sordariomycetes</taxon>
        <taxon>Hypocreomycetidae</taxon>
        <taxon>Hypocreales</taxon>
        <taxon>Stachybotryaceae</taxon>
        <taxon>Stachybotrys</taxon>
    </lineage>
</organism>
<dbReference type="InterPro" id="IPR010730">
    <property type="entry name" value="HET"/>
</dbReference>
<keyword evidence="3" id="KW-1185">Reference proteome</keyword>
<reference evidence="2 3" key="1">
    <citation type="journal article" date="2014" name="BMC Genomics">
        <title>Comparative genome sequencing reveals chemotype-specific gene clusters in the toxigenic black mold Stachybotrys.</title>
        <authorList>
            <person name="Semeiks J."/>
            <person name="Borek D."/>
            <person name="Otwinowski Z."/>
            <person name="Grishin N.V."/>
        </authorList>
    </citation>
    <scope>NUCLEOTIDE SEQUENCE [LARGE SCALE GENOMIC DNA]</scope>
    <source>
        <strain evidence="3">CBS 109288 / IBT 7711</strain>
    </source>
</reference>
<dbReference type="Proteomes" id="UP000028045">
    <property type="component" value="Unassembled WGS sequence"/>
</dbReference>
<evidence type="ECO:0000313" key="2">
    <source>
        <dbReference type="EMBL" id="KEY67046.1"/>
    </source>
</evidence>
<accession>A0A084AP17</accession>
<dbReference type="AlphaFoldDB" id="A0A084AP17"/>
<proteinExistence type="predicted"/>
<dbReference type="HOGENOM" id="CLU_004184_7_2_1"/>
<dbReference type="PANTHER" id="PTHR24148:SF73">
    <property type="entry name" value="HET DOMAIN PROTEIN (AFU_ORTHOLOGUE AFUA_8G01020)"/>
    <property type="match status" value="1"/>
</dbReference>
<dbReference type="PANTHER" id="PTHR24148">
    <property type="entry name" value="ANKYRIN REPEAT DOMAIN-CONTAINING PROTEIN 39 HOMOLOG-RELATED"/>
    <property type="match status" value="1"/>
</dbReference>
<dbReference type="OrthoDB" id="3553147at2759"/>
<dbReference type="EMBL" id="KL648635">
    <property type="protein sequence ID" value="KEY67046.1"/>
    <property type="molecule type" value="Genomic_DNA"/>
</dbReference>
<evidence type="ECO:0000313" key="3">
    <source>
        <dbReference type="Proteomes" id="UP000028045"/>
    </source>
</evidence>
<evidence type="ECO:0000259" key="1">
    <source>
        <dbReference type="Pfam" id="PF06985"/>
    </source>
</evidence>
<sequence length="617" mass="68870">MSSDAFTYQPFKNDRHIRALVVHPGQFDDEINCSLHEVPLDSASDFEAISYAWGDISDTRQIFVQGKRATITVSLYTALKQFRRADGDRTLWADALCINQEDNDEKSAQVRMMAEVYRTATRVLVWLGPDTDGMHDFIPAIGRARELIEELGIGFDPEAHRAQGLEELSGEELQQQTFQRIRTLDFNWKPILSIFHRPWFLRKWTIQEVALAREVSVHCGGLSFPYTDLGDVMVGLMNSPGRQHIVAHDQTSLKAFHGAAHTYWLHFSMKKKHKAVVPLSELVMATWQFGCTNPRDHVYSLMGLAADYSPHDTKVLLPDYGCTPAETFTRFAIWNLVEKQNPWVLSLQTAAPMKGLPSWAPNLTSPVEGHNPLAGDEDGLYKAGGTNKPQFTLTDDGKVVQSSGVIVDEVAETVVPVTDVALPPVPAGFERPNIPAYLVQGLRRQQEWLRSCEGLAAAGSGNSTPDGKLTPARFEEFWRTILCGVLVYASHRERADASVGEVFSKHLAYTHSFFEQHEPSWYHENMLSSAILDPTLETYSPVRRFCTTKTGRLALASKFAEPGDKICVLLGTEVPLVLRPVAGSSRYRLVGDCYMQGVMDGEAVNGEAAEFETIRLE</sequence>